<gene>
    <name evidence="10 12 13" type="ORF">SRAE_1000222300</name>
</gene>
<keyword evidence="6" id="KW-0472">Membrane</keyword>
<dbReference type="Gene3D" id="1.20.80.10">
    <property type="match status" value="1"/>
</dbReference>
<accession>A0A090L2N1</accession>
<dbReference type="InterPro" id="IPR011993">
    <property type="entry name" value="PH-like_dom_sf"/>
</dbReference>
<keyword evidence="8" id="KW-0175">Coiled coil</keyword>
<dbReference type="InterPro" id="IPR041789">
    <property type="entry name" value="ERM_FERM_C"/>
</dbReference>
<dbReference type="WBParaSite" id="SRAE_1000222300.1">
    <property type="protein sequence ID" value="SRAE_1000222300.1"/>
    <property type="gene ID" value="WBGene00258837"/>
</dbReference>
<dbReference type="CDD" id="cd13194">
    <property type="entry name" value="FERM_C_ERM"/>
    <property type="match status" value="1"/>
</dbReference>
<evidence type="ECO:0000256" key="6">
    <source>
        <dbReference type="ARBA" id="ARBA00023136"/>
    </source>
</evidence>
<evidence type="ECO:0000256" key="7">
    <source>
        <dbReference type="ARBA" id="ARBA00043944"/>
    </source>
</evidence>
<dbReference type="CTD" id="36376332"/>
<dbReference type="FunFam" id="3.10.20.90:FF:000013">
    <property type="entry name" value="radixin isoform X1"/>
    <property type="match status" value="1"/>
</dbReference>
<keyword evidence="11" id="KW-1185">Reference proteome</keyword>
<dbReference type="eggNOG" id="KOG3529">
    <property type="taxonomic scope" value="Eukaryota"/>
</dbReference>
<dbReference type="InterPro" id="IPR019748">
    <property type="entry name" value="FERM_central"/>
</dbReference>
<reference evidence="12" key="3">
    <citation type="submission" date="2020-12" db="UniProtKB">
        <authorList>
            <consortium name="WormBaseParasite"/>
        </authorList>
    </citation>
    <scope>IDENTIFICATION</scope>
</reference>
<dbReference type="SUPFAM" id="SSF48678">
    <property type="entry name" value="Moesin tail domain"/>
    <property type="match status" value="1"/>
</dbReference>
<dbReference type="Gene3D" id="1.20.5.450">
    <property type="match status" value="1"/>
</dbReference>
<evidence type="ECO:0000313" key="13">
    <source>
        <dbReference type="WormBase" id="SRAE_1000222300"/>
    </source>
</evidence>
<dbReference type="InterPro" id="IPR019749">
    <property type="entry name" value="Band_41_domain"/>
</dbReference>
<dbReference type="InterPro" id="IPR018980">
    <property type="entry name" value="FERM_PH-like_C"/>
</dbReference>
<evidence type="ECO:0000259" key="9">
    <source>
        <dbReference type="PROSITE" id="PS50057"/>
    </source>
</evidence>
<dbReference type="RefSeq" id="XP_024503168.1">
    <property type="nucleotide sequence ID" value="XM_024649275.1"/>
</dbReference>
<evidence type="ECO:0000313" key="11">
    <source>
        <dbReference type="Proteomes" id="UP000035682"/>
    </source>
</evidence>
<dbReference type="CDD" id="cd14473">
    <property type="entry name" value="FERM_B-lobe"/>
    <property type="match status" value="1"/>
</dbReference>
<dbReference type="InterPro" id="IPR011174">
    <property type="entry name" value="ERM"/>
</dbReference>
<dbReference type="Pfam" id="PF09380">
    <property type="entry name" value="FERM_C"/>
    <property type="match status" value="1"/>
</dbReference>
<evidence type="ECO:0000256" key="5">
    <source>
        <dbReference type="ARBA" id="ARBA00022475"/>
    </source>
</evidence>
<dbReference type="Gene3D" id="3.10.20.90">
    <property type="entry name" value="Phosphatidylinositol 3-kinase Catalytic Subunit, Chain A, domain 1"/>
    <property type="match status" value="1"/>
</dbReference>
<dbReference type="GO" id="GO:0005902">
    <property type="term" value="C:microvillus"/>
    <property type="evidence" value="ECO:0007669"/>
    <property type="project" value="UniProtKB-SubCell"/>
</dbReference>
<dbReference type="SUPFAM" id="SSF50729">
    <property type="entry name" value="PH domain-like"/>
    <property type="match status" value="1"/>
</dbReference>
<name>A0A090L2N1_STRRB</name>
<proteinExistence type="predicted"/>
<dbReference type="WormBase" id="SRAE_1000222300">
    <property type="protein sequence ID" value="SRP10956"/>
    <property type="gene ID" value="WBGene00258837"/>
</dbReference>
<dbReference type="SMART" id="SM01196">
    <property type="entry name" value="FERM_C"/>
    <property type="match status" value="1"/>
</dbReference>
<dbReference type="InterPro" id="IPR019747">
    <property type="entry name" value="FERM_CS"/>
</dbReference>
<reference evidence="10" key="1">
    <citation type="submission" date="2014-09" db="EMBL/GenBank/DDBJ databases">
        <authorList>
            <person name="Aslett A.Martin."/>
        </authorList>
    </citation>
    <scope>NUCLEOTIDE SEQUENCE</scope>
    <source>
        <strain evidence="10">ED321 Heterogonic</strain>
    </source>
</reference>
<dbReference type="Pfam" id="PF00769">
    <property type="entry name" value="ERM_C"/>
    <property type="match status" value="1"/>
</dbReference>
<dbReference type="EMBL" id="LN609528">
    <property type="protein sequence ID" value="CEF63967.1"/>
    <property type="molecule type" value="Genomic_DNA"/>
</dbReference>
<dbReference type="OrthoDB" id="6018897at2759"/>
<evidence type="ECO:0000313" key="12">
    <source>
        <dbReference type="WBParaSite" id="SRAE_1000222300.1"/>
    </source>
</evidence>
<keyword evidence="5" id="KW-1003">Cell membrane</keyword>
<dbReference type="PANTHER" id="PTHR23281">
    <property type="entry name" value="MERLIN/MOESIN/EZRIN/RADIXIN"/>
    <property type="match status" value="1"/>
</dbReference>
<evidence type="ECO:0000256" key="8">
    <source>
        <dbReference type="SAM" id="Coils"/>
    </source>
</evidence>
<dbReference type="InterPro" id="IPR035963">
    <property type="entry name" value="FERM_2"/>
</dbReference>
<feature type="domain" description="FERM" evidence="9">
    <location>
        <begin position="6"/>
        <end position="296"/>
    </location>
</feature>
<organism evidence="10">
    <name type="scientific">Strongyloides ratti</name>
    <name type="common">Parasitic roundworm</name>
    <dbReference type="NCBI Taxonomy" id="34506"/>
    <lineage>
        <taxon>Eukaryota</taxon>
        <taxon>Metazoa</taxon>
        <taxon>Ecdysozoa</taxon>
        <taxon>Nematoda</taxon>
        <taxon>Chromadorea</taxon>
        <taxon>Rhabditida</taxon>
        <taxon>Tylenchina</taxon>
        <taxon>Panagrolaimomorpha</taxon>
        <taxon>Strongyloidoidea</taxon>
        <taxon>Strongyloididae</taxon>
        <taxon>Strongyloides</taxon>
    </lineage>
</organism>
<dbReference type="PROSITE" id="PS00660">
    <property type="entry name" value="FERM_1"/>
    <property type="match status" value="1"/>
</dbReference>
<dbReference type="InterPro" id="IPR018979">
    <property type="entry name" value="FERM_N"/>
</dbReference>
<dbReference type="SUPFAM" id="SSF54236">
    <property type="entry name" value="Ubiquitin-like"/>
    <property type="match status" value="1"/>
</dbReference>
<dbReference type="STRING" id="34506.A0A090L2N1"/>
<dbReference type="GO" id="GO:0005886">
    <property type="term" value="C:plasma membrane"/>
    <property type="evidence" value="ECO:0007669"/>
    <property type="project" value="UniProtKB-SubCell"/>
</dbReference>
<dbReference type="GO" id="GO:0005912">
    <property type="term" value="C:adherens junction"/>
    <property type="evidence" value="ECO:0007669"/>
    <property type="project" value="UniProtKB-SubCell"/>
</dbReference>
<dbReference type="PRINTS" id="PR00935">
    <property type="entry name" value="BAND41"/>
</dbReference>
<dbReference type="Gene3D" id="6.10.360.10">
    <property type="match status" value="1"/>
</dbReference>
<evidence type="ECO:0000256" key="4">
    <source>
        <dbReference type="ARBA" id="ARBA00022025"/>
    </source>
</evidence>
<reference evidence="11" key="2">
    <citation type="submission" date="2014-09" db="EMBL/GenBank/DDBJ databases">
        <authorList>
            <person name="Martin A.A."/>
        </authorList>
    </citation>
    <scope>NUCLEOTIDE SEQUENCE</scope>
    <source>
        <strain evidence="11">ED321</strain>
    </source>
</reference>
<evidence type="ECO:0000256" key="1">
    <source>
        <dbReference type="ARBA" id="ARBA00004105"/>
    </source>
</evidence>
<dbReference type="InterPro" id="IPR011259">
    <property type="entry name" value="ERM_C_dom"/>
</dbReference>
<dbReference type="SUPFAM" id="SSF47031">
    <property type="entry name" value="Second domain of FERM"/>
    <property type="match status" value="1"/>
</dbReference>
<dbReference type="InterPro" id="IPR000299">
    <property type="entry name" value="FERM_domain"/>
</dbReference>
<evidence type="ECO:0000256" key="2">
    <source>
        <dbReference type="ARBA" id="ARBA00004202"/>
    </source>
</evidence>
<comment type="subcellular location">
    <subcellularLocation>
        <location evidence="3">Cell junction</location>
        <location evidence="3">Adherens junction</location>
    </subcellularLocation>
    <subcellularLocation>
        <location evidence="2">Cell membrane</location>
        <topology evidence="2">Peripheral membrane protein</topology>
    </subcellularLocation>
    <subcellularLocation>
        <location evidence="1">Cell projection</location>
        <location evidence="1">Microvillus</location>
    </subcellularLocation>
    <subcellularLocation>
        <location evidence="7">Cell projection</location>
        <location evidence="7">Rhabdomere</location>
    </subcellularLocation>
</comment>
<dbReference type="Gene3D" id="2.30.29.30">
    <property type="entry name" value="Pleckstrin-homology domain (PH domain)/Phosphotyrosine-binding domain (PTB)"/>
    <property type="match status" value="1"/>
</dbReference>
<dbReference type="Pfam" id="PF00373">
    <property type="entry name" value="FERM_M"/>
    <property type="match status" value="1"/>
</dbReference>
<evidence type="ECO:0000313" key="10">
    <source>
        <dbReference type="EMBL" id="CEF63967.1"/>
    </source>
</evidence>
<dbReference type="InterPro" id="IPR008954">
    <property type="entry name" value="Moesin_tail_sf"/>
</dbReference>
<protein>
    <recommendedName>
        <fullName evidence="4">Moesin/ezrin/radixin homolog 1</fullName>
    </recommendedName>
</protein>
<dbReference type="AlphaFoldDB" id="A0A090L2N1"/>
<evidence type="ECO:0000256" key="3">
    <source>
        <dbReference type="ARBA" id="ARBA00004536"/>
    </source>
</evidence>
<dbReference type="OMA" id="MASITWI"/>
<sequence length="550" mass="64675">MTKKCINVCVTTYNAKIEFVIQLSITGRQLFEQVAKTIGLREVWFFGLEYIDNNGFPEWLRLNKKIKAQNIKKEFTLNFNLKAKFFPEDIDGELIQDDTIKFFYCQVKEEILNGDIYCSPESSVLLASYMLQAQYGNFSGINDNSNVLANQNLLPQCVLSQFKLNTDDWIKYIKNLWIDHYGMSKIKAMKEYLKLAQDLEMYGVNYFEIKNKKGSELYLGVDCRGLNIYKESDMLSPCIGFTWSEIKNISFNDKKFIIKPIDKKATDLIFYVSRIKINKKILSLCMGNHELYIRRRKSDTIEIQQMKSQAIYKKKLRMLGYNKLSKETAARVYAEQKQREAKNKIKIMTNIVNKTKEELNIMYEKYRQLQIKYDELNKTKELLTRNKNEVEKLNEQLLAQKQANEKDKKMALREGHLQVKKINKKVKTKLSDTHSYNKDFDVIDEITMDSEPIFNEIDEESYSKDIELITKASVNIFYNINKLDSEISSSVNKKLALLTQALEPFKDKANMSKFDLLHEVNKKEGKNKYRTLRQIRIGNTKRRIDQYENM</sequence>
<dbReference type="InterPro" id="IPR014352">
    <property type="entry name" value="FERM/acyl-CoA-bd_prot_sf"/>
</dbReference>
<dbReference type="InterPro" id="IPR000798">
    <property type="entry name" value="Ez/rad/moesin-like"/>
</dbReference>
<dbReference type="GeneID" id="36376332"/>
<dbReference type="GO" id="GO:0003779">
    <property type="term" value="F:actin binding"/>
    <property type="evidence" value="ECO:0007669"/>
    <property type="project" value="InterPro"/>
</dbReference>
<dbReference type="Proteomes" id="UP000035682">
    <property type="component" value="Unplaced"/>
</dbReference>
<dbReference type="InterPro" id="IPR029071">
    <property type="entry name" value="Ubiquitin-like_domsf"/>
</dbReference>
<dbReference type="PRINTS" id="PR00661">
    <property type="entry name" value="ERMFAMILY"/>
</dbReference>
<dbReference type="PIRSF" id="PIRSF002305">
    <property type="entry name" value="ERM"/>
    <property type="match status" value="1"/>
</dbReference>
<dbReference type="Pfam" id="PF09379">
    <property type="entry name" value="FERM_N"/>
    <property type="match status" value="1"/>
</dbReference>
<feature type="coiled-coil region" evidence="8">
    <location>
        <begin position="338"/>
        <end position="414"/>
    </location>
</feature>
<dbReference type="SMART" id="SM00295">
    <property type="entry name" value="B41"/>
    <property type="match status" value="1"/>
</dbReference>
<dbReference type="PROSITE" id="PS50057">
    <property type="entry name" value="FERM_3"/>
    <property type="match status" value="1"/>
</dbReference>